<feature type="transmembrane region" description="Helical" evidence="1">
    <location>
        <begin position="39"/>
        <end position="55"/>
    </location>
</feature>
<dbReference type="KEGG" id="tbg:TbgDal_XI11720"/>
<dbReference type="RefSeq" id="XP_011780317.1">
    <property type="nucleotide sequence ID" value="XM_011782015.1"/>
</dbReference>
<protein>
    <submittedName>
        <fullName evidence="2">Uncharacterized protein</fullName>
    </submittedName>
</protein>
<dbReference type="AlphaFoldDB" id="D0A8Q2"/>
<feature type="transmembrane region" description="Helical" evidence="1">
    <location>
        <begin position="75"/>
        <end position="97"/>
    </location>
</feature>
<evidence type="ECO:0000313" key="2">
    <source>
        <dbReference type="EMBL" id="CBH18053.1"/>
    </source>
</evidence>
<keyword evidence="1" id="KW-0472">Membrane</keyword>
<keyword evidence="1" id="KW-1133">Transmembrane helix</keyword>
<dbReference type="Proteomes" id="UP000002316">
    <property type="component" value="Chromosome 11"/>
</dbReference>
<dbReference type="GeneID" id="23866324"/>
<dbReference type="EMBL" id="FN554974">
    <property type="protein sequence ID" value="CBH18053.1"/>
    <property type="molecule type" value="Genomic_DNA"/>
</dbReference>
<accession>D0A8Q2</accession>
<sequence length="115" mass="13515">MIKYYGGRLLKKVRNGCLHSCKNKLACCQRLDLPNSILYYYRVIIPIILTVNAVSPCAYRNHNKPLLEISSWHCYHFLINLHWFTQIYISSLFAYMLMNEPLRQFWRPASSGKGS</sequence>
<organism evidence="2 3">
    <name type="scientific">Trypanosoma brucei gambiense (strain MHOM/CI/86/DAL972)</name>
    <dbReference type="NCBI Taxonomy" id="679716"/>
    <lineage>
        <taxon>Eukaryota</taxon>
        <taxon>Discoba</taxon>
        <taxon>Euglenozoa</taxon>
        <taxon>Kinetoplastea</taxon>
        <taxon>Metakinetoplastina</taxon>
        <taxon>Trypanosomatida</taxon>
        <taxon>Trypanosomatidae</taxon>
        <taxon>Trypanosoma</taxon>
    </lineage>
</organism>
<evidence type="ECO:0000256" key="1">
    <source>
        <dbReference type="SAM" id="Phobius"/>
    </source>
</evidence>
<proteinExistence type="predicted"/>
<reference evidence="3" key="1">
    <citation type="journal article" date="2010" name="PLoS Negl. Trop. Dis.">
        <title>The genome sequence of Trypanosoma brucei gambiense, causative agent of chronic human african trypanosomiasis.</title>
        <authorList>
            <person name="Jackson A.P."/>
            <person name="Sanders M."/>
            <person name="Berry A."/>
            <person name="McQuillan J."/>
            <person name="Aslett M.A."/>
            <person name="Quail M.A."/>
            <person name="Chukualim B."/>
            <person name="Capewell P."/>
            <person name="MacLeod A."/>
            <person name="Melville S.E."/>
            <person name="Gibson W."/>
            <person name="Barry J.D."/>
            <person name="Berriman M."/>
            <person name="Hertz-Fowler C."/>
        </authorList>
    </citation>
    <scope>NUCLEOTIDE SEQUENCE [LARGE SCALE GENOMIC DNA]</scope>
    <source>
        <strain evidence="3">MHOM/CI/86/DAL972</strain>
    </source>
</reference>
<gene>
    <name evidence="2" type="ORF">TbgDal_XI11720</name>
</gene>
<keyword evidence="1" id="KW-0812">Transmembrane</keyword>
<name>D0A8Q2_TRYB9</name>
<evidence type="ECO:0000313" key="3">
    <source>
        <dbReference type="Proteomes" id="UP000002316"/>
    </source>
</evidence>